<gene>
    <name evidence="1" type="ORF">ACFPCV_24940</name>
</gene>
<dbReference type="EMBL" id="JBHSIS010000010">
    <property type="protein sequence ID" value="MFC4856766.1"/>
    <property type="molecule type" value="Genomic_DNA"/>
</dbReference>
<accession>A0ABV9S8H8</accession>
<organism evidence="1 2">
    <name type="scientific">Actinophytocola glycyrrhizae</name>
    <dbReference type="NCBI Taxonomy" id="2044873"/>
    <lineage>
        <taxon>Bacteria</taxon>
        <taxon>Bacillati</taxon>
        <taxon>Actinomycetota</taxon>
        <taxon>Actinomycetes</taxon>
        <taxon>Pseudonocardiales</taxon>
        <taxon>Pseudonocardiaceae</taxon>
    </lineage>
</organism>
<dbReference type="RefSeq" id="WP_378058723.1">
    <property type="nucleotide sequence ID" value="NZ_JBHSIS010000010.1"/>
</dbReference>
<name>A0ABV9S8H8_9PSEU</name>
<evidence type="ECO:0000313" key="1">
    <source>
        <dbReference type="EMBL" id="MFC4856766.1"/>
    </source>
</evidence>
<evidence type="ECO:0008006" key="3">
    <source>
        <dbReference type="Google" id="ProtNLM"/>
    </source>
</evidence>
<protein>
    <recommendedName>
        <fullName evidence="3">SCP2 domain-containing protein</fullName>
    </recommendedName>
</protein>
<evidence type="ECO:0000313" key="2">
    <source>
        <dbReference type="Proteomes" id="UP001595859"/>
    </source>
</evidence>
<keyword evidence="2" id="KW-1185">Reference proteome</keyword>
<dbReference type="Proteomes" id="UP001595859">
    <property type="component" value="Unassembled WGS sequence"/>
</dbReference>
<reference evidence="2" key="1">
    <citation type="journal article" date="2019" name="Int. J. Syst. Evol. Microbiol.">
        <title>The Global Catalogue of Microorganisms (GCM) 10K type strain sequencing project: providing services to taxonomists for standard genome sequencing and annotation.</title>
        <authorList>
            <consortium name="The Broad Institute Genomics Platform"/>
            <consortium name="The Broad Institute Genome Sequencing Center for Infectious Disease"/>
            <person name="Wu L."/>
            <person name="Ma J."/>
        </authorList>
    </citation>
    <scope>NUCLEOTIDE SEQUENCE [LARGE SCALE GENOMIC DNA]</scope>
    <source>
        <strain evidence="2">ZS-22-S1</strain>
    </source>
</reference>
<comment type="caution">
    <text evidence="1">The sequence shown here is derived from an EMBL/GenBank/DDBJ whole genome shotgun (WGS) entry which is preliminary data.</text>
</comment>
<proteinExistence type="predicted"/>
<sequence>MTGGLGLDIYVEMTSPRMRVTVEEGADSRLEVRIGAAHTLVTGETSTVHLWFKRPDAAIELGKELVLKGQAFLDQVADEAAERPGDVCQ</sequence>